<gene>
    <name evidence="2" type="ORF">KP79_PYT18785</name>
</gene>
<dbReference type="InterPro" id="IPR032718">
    <property type="entry name" value="PGBD4_Znf_C"/>
</dbReference>
<sequence>MLCSLLSDPRGFTNMEDPRSMLDWHAVESYVPFQYRGAVQPKPDSRLISDAYADAHTKINVNGVTHECVQSESLTTTKCLYCKVQKVTTRAGHRVTTMFRCSVCKVPLCKRRGCFLLFHHHNQQMLSAKQQGLG</sequence>
<protein>
    <recommendedName>
        <fullName evidence="1">PiggyBac transposable element-derived protein 4 C-terminal zinc-finger domain-containing protein</fullName>
    </recommendedName>
</protein>
<comment type="caution">
    <text evidence="2">The sequence shown here is derived from an EMBL/GenBank/DDBJ whole genome shotgun (WGS) entry which is preliminary data.</text>
</comment>
<organism evidence="2 3">
    <name type="scientific">Mizuhopecten yessoensis</name>
    <name type="common">Japanese scallop</name>
    <name type="synonym">Patinopecten yessoensis</name>
    <dbReference type="NCBI Taxonomy" id="6573"/>
    <lineage>
        <taxon>Eukaryota</taxon>
        <taxon>Metazoa</taxon>
        <taxon>Spiralia</taxon>
        <taxon>Lophotrochozoa</taxon>
        <taxon>Mollusca</taxon>
        <taxon>Bivalvia</taxon>
        <taxon>Autobranchia</taxon>
        <taxon>Pteriomorphia</taxon>
        <taxon>Pectinida</taxon>
        <taxon>Pectinoidea</taxon>
        <taxon>Pectinidae</taxon>
        <taxon>Mizuhopecten</taxon>
    </lineage>
</organism>
<dbReference type="EMBL" id="NEDP02005138">
    <property type="protein sequence ID" value="OWF43265.1"/>
    <property type="molecule type" value="Genomic_DNA"/>
</dbReference>
<dbReference type="Pfam" id="PF13842">
    <property type="entry name" value="zf-Tnp_2"/>
    <property type="match status" value="1"/>
</dbReference>
<evidence type="ECO:0000313" key="2">
    <source>
        <dbReference type="EMBL" id="OWF43265.1"/>
    </source>
</evidence>
<keyword evidence="3" id="KW-1185">Reference proteome</keyword>
<dbReference type="Proteomes" id="UP000242188">
    <property type="component" value="Unassembled WGS sequence"/>
</dbReference>
<evidence type="ECO:0000259" key="1">
    <source>
        <dbReference type="Pfam" id="PF13842"/>
    </source>
</evidence>
<reference evidence="2 3" key="1">
    <citation type="journal article" date="2017" name="Nat. Ecol. Evol.">
        <title>Scallop genome provides insights into evolution of bilaterian karyotype and development.</title>
        <authorList>
            <person name="Wang S."/>
            <person name="Zhang J."/>
            <person name="Jiao W."/>
            <person name="Li J."/>
            <person name="Xun X."/>
            <person name="Sun Y."/>
            <person name="Guo X."/>
            <person name="Huan P."/>
            <person name="Dong B."/>
            <person name="Zhang L."/>
            <person name="Hu X."/>
            <person name="Sun X."/>
            <person name="Wang J."/>
            <person name="Zhao C."/>
            <person name="Wang Y."/>
            <person name="Wang D."/>
            <person name="Huang X."/>
            <person name="Wang R."/>
            <person name="Lv J."/>
            <person name="Li Y."/>
            <person name="Zhang Z."/>
            <person name="Liu B."/>
            <person name="Lu W."/>
            <person name="Hui Y."/>
            <person name="Liang J."/>
            <person name="Zhou Z."/>
            <person name="Hou R."/>
            <person name="Li X."/>
            <person name="Liu Y."/>
            <person name="Li H."/>
            <person name="Ning X."/>
            <person name="Lin Y."/>
            <person name="Zhao L."/>
            <person name="Xing Q."/>
            <person name="Dou J."/>
            <person name="Li Y."/>
            <person name="Mao J."/>
            <person name="Guo H."/>
            <person name="Dou H."/>
            <person name="Li T."/>
            <person name="Mu C."/>
            <person name="Jiang W."/>
            <person name="Fu Q."/>
            <person name="Fu X."/>
            <person name="Miao Y."/>
            <person name="Liu J."/>
            <person name="Yu Q."/>
            <person name="Li R."/>
            <person name="Liao H."/>
            <person name="Li X."/>
            <person name="Kong Y."/>
            <person name="Jiang Z."/>
            <person name="Chourrout D."/>
            <person name="Li R."/>
            <person name="Bao Z."/>
        </authorList>
    </citation>
    <scope>NUCLEOTIDE SEQUENCE [LARGE SCALE GENOMIC DNA]</scope>
    <source>
        <strain evidence="2 3">PY_sf001</strain>
    </source>
</reference>
<evidence type="ECO:0000313" key="3">
    <source>
        <dbReference type="Proteomes" id="UP000242188"/>
    </source>
</evidence>
<name>A0A210Q3H6_MIZYE</name>
<accession>A0A210Q3H6</accession>
<feature type="domain" description="PiggyBac transposable element-derived protein 4 C-terminal zinc-finger" evidence="1">
    <location>
        <begin position="63"/>
        <end position="119"/>
    </location>
</feature>
<dbReference type="AlphaFoldDB" id="A0A210Q3H6"/>
<proteinExistence type="predicted"/>